<feature type="signal peptide" evidence="1">
    <location>
        <begin position="1"/>
        <end position="28"/>
    </location>
</feature>
<protein>
    <recommendedName>
        <fullName evidence="4">DUF5723 domain-containing protein</fullName>
    </recommendedName>
</protein>
<dbReference type="STRING" id="1703345.A3860_26795"/>
<sequence length="601" mass="65894">MEQKDTLLQKKFLAVLVAALVLGHTASAQYTLDAVDQVGFKKGIHMNGSFNLSSVAYAASGIPARRNPFDWFATGSINLNLFGISAPLSFSYTNAQLSYSQPFNRIKIIPQYKWAKLHLGSGYMNFNDYTLANHVFTGYGIELTPRQFKFMAMKGTLQQAVPYDPQNPSAMAYKRNAMGFLAGIDKGKWGVELSALQAKDDPNSIPVIPPTATVFPQSNLATSLKVKTQVTRWLRFDATYALSALTTDNRDGTVDKESTGTPGGAYSLLAALYPKKTNTSYFDAVDLSAGLMFSRFNLQLKYNRVAPGYTSLGAYYTNNDLENITVAPAIGLWHGKINLSANVGVQRNNLDHSKNATNKRIVASGNLAFNPSQHWSFNTNFSNFTMHTRVRPQSDPFYVNGLDSLNFYQINQTLTQMAMYMWGGNNNRQSILLTVSRQQAQDETNAATSTASTSTFLTTNTGYTYMQVPHAFSVSAAFNYYTNKVQEIKTNYLGPSLTVTKGFIHKLLPVNAGVTYNATTINGNNAGNVLNARLGASFSLPLAKQAPAAMPTTPGKPANAKLVNKPRHTFNCNLQFTSKGAYGANAAYKEWTVNTGYVISF</sequence>
<evidence type="ECO:0000313" key="3">
    <source>
        <dbReference type="Proteomes" id="UP000192796"/>
    </source>
</evidence>
<evidence type="ECO:0000313" key="2">
    <source>
        <dbReference type="EMBL" id="OQP62622.1"/>
    </source>
</evidence>
<evidence type="ECO:0008006" key="4">
    <source>
        <dbReference type="Google" id="ProtNLM"/>
    </source>
</evidence>
<keyword evidence="1" id="KW-0732">Signal</keyword>
<gene>
    <name evidence="2" type="ORF">A3860_26795</name>
</gene>
<name>A0A1V9FWA0_9BACT</name>
<reference evidence="2 3" key="1">
    <citation type="submission" date="2016-03" db="EMBL/GenBank/DDBJ databases">
        <title>Niastella vici sp. nov., isolated from farmland soil.</title>
        <authorList>
            <person name="Chen L."/>
            <person name="Wang D."/>
            <person name="Yang S."/>
            <person name="Wang G."/>
        </authorList>
    </citation>
    <scope>NUCLEOTIDE SEQUENCE [LARGE SCALE GENOMIC DNA]</scope>
    <source>
        <strain evidence="2 3">DJ57</strain>
    </source>
</reference>
<dbReference type="Proteomes" id="UP000192796">
    <property type="component" value="Unassembled WGS sequence"/>
</dbReference>
<organism evidence="2 3">
    <name type="scientific">Niastella vici</name>
    <dbReference type="NCBI Taxonomy" id="1703345"/>
    <lineage>
        <taxon>Bacteria</taxon>
        <taxon>Pseudomonadati</taxon>
        <taxon>Bacteroidota</taxon>
        <taxon>Chitinophagia</taxon>
        <taxon>Chitinophagales</taxon>
        <taxon>Chitinophagaceae</taxon>
        <taxon>Niastella</taxon>
    </lineage>
</organism>
<accession>A0A1V9FWA0</accession>
<dbReference type="EMBL" id="LVYD01000049">
    <property type="protein sequence ID" value="OQP62622.1"/>
    <property type="molecule type" value="Genomic_DNA"/>
</dbReference>
<dbReference type="AlphaFoldDB" id="A0A1V9FWA0"/>
<dbReference type="RefSeq" id="WP_081148408.1">
    <property type="nucleotide sequence ID" value="NZ_LVYD01000049.1"/>
</dbReference>
<proteinExistence type="predicted"/>
<evidence type="ECO:0000256" key="1">
    <source>
        <dbReference type="SAM" id="SignalP"/>
    </source>
</evidence>
<keyword evidence="3" id="KW-1185">Reference proteome</keyword>
<feature type="chain" id="PRO_5013026129" description="DUF5723 domain-containing protein" evidence="1">
    <location>
        <begin position="29"/>
        <end position="601"/>
    </location>
</feature>
<comment type="caution">
    <text evidence="2">The sequence shown here is derived from an EMBL/GenBank/DDBJ whole genome shotgun (WGS) entry which is preliminary data.</text>
</comment>
<dbReference type="OrthoDB" id="1091532at2"/>